<dbReference type="STRING" id="1064592.G0VGN5"/>
<dbReference type="GO" id="GO:0070338">
    <property type="term" value="F:5'-flap-structured DNA binding"/>
    <property type="evidence" value="ECO:0007669"/>
    <property type="project" value="EnsemblFungi"/>
</dbReference>
<keyword evidence="2" id="KW-1185">Reference proteome</keyword>
<dbReference type="GO" id="GO:0000403">
    <property type="term" value="F:Y-form DNA binding"/>
    <property type="evidence" value="ECO:0007669"/>
    <property type="project" value="EnsemblFungi"/>
</dbReference>
<dbReference type="Proteomes" id="UP000001640">
    <property type="component" value="Chromosome 6"/>
</dbReference>
<dbReference type="GO" id="GO:0000405">
    <property type="term" value="F:bubble DNA binding"/>
    <property type="evidence" value="ECO:0007669"/>
    <property type="project" value="EnsemblFungi"/>
</dbReference>
<evidence type="ECO:0000313" key="2">
    <source>
        <dbReference type="Proteomes" id="UP000001640"/>
    </source>
</evidence>
<dbReference type="RefSeq" id="XP_003677011.1">
    <property type="nucleotide sequence ID" value="XM_003676963.1"/>
</dbReference>
<protein>
    <submittedName>
        <fullName evidence="1">Uncharacterized protein</fullName>
    </submittedName>
</protein>
<dbReference type="GO" id="GO:0070337">
    <property type="term" value="F:3'-flap-structured DNA binding"/>
    <property type="evidence" value="ECO:0007669"/>
    <property type="project" value="EnsemblFungi"/>
</dbReference>
<dbReference type="OMA" id="HKWELDI"/>
<evidence type="ECO:0000313" key="1">
    <source>
        <dbReference type="EMBL" id="CCC70656.1"/>
    </source>
</evidence>
<dbReference type="FunCoup" id="G0VGN5">
    <property type="interactions" value="78"/>
</dbReference>
<dbReference type="HOGENOM" id="CLU_091781_0_0_1"/>
<dbReference type="InParanoid" id="G0VGN5"/>
<dbReference type="eggNOG" id="ENOG502S0N2">
    <property type="taxonomic scope" value="Eukaryota"/>
</dbReference>
<dbReference type="KEGG" id="ncs:NCAS_0F01720"/>
<accession>G0VGN5</accession>
<dbReference type="OrthoDB" id="4034365at2759"/>
<proteinExistence type="predicted"/>
<sequence>MASSIATVRISKNAIVSLRVFINRKKLLRNNSREGQTFQAPLLSNNSIICLKSPLVRILISNQDMERLTNEIRDTIILIVYDLSSPEVMETVLGKLRIGSSADFETEILPKLMDENTLSKDLVNVPLQTVTRVAKFKYKLRFKGNWELDIFINNMKKLIKIRHFLLFTDGHMSAARTLELPPNRRILLTEQKTSLESEGSPMIPLEVDGDEMIETTQDAVEDVKPDIKLKYNPIINLGECLSIHILQRPRRHKV</sequence>
<dbReference type="GeneID" id="96904304"/>
<dbReference type="GO" id="GO:0000736">
    <property type="term" value="P:double-strand break repair via single-strand annealing, removal of nonhomologous ends"/>
    <property type="evidence" value="ECO:0007669"/>
    <property type="project" value="EnsemblFungi"/>
</dbReference>
<reference key="2">
    <citation type="submission" date="2011-08" db="EMBL/GenBank/DDBJ databases">
        <title>Genome sequence of Naumovozyma castellii.</title>
        <authorList>
            <person name="Gordon J.L."/>
            <person name="Armisen D."/>
            <person name="Proux-Wera E."/>
            <person name="OhEigeartaigh S.S."/>
            <person name="Byrne K.P."/>
            <person name="Wolfe K.H."/>
        </authorList>
    </citation>
    <scope>NUCLEOTIDE SEQUENCE</scope>
    <source>
        <strain>Type strain:CBS 4309</strain>
    </source>
</reference>
<dbReference type="InterPro" id="IPR021624">
    <property type="entry name" value="Saw1"/>
</dbReference>
<dbReference type="EMBL" id="HE576757">
    <property type="protein sequence ID" value="CCC70656.1"/>
    <property type="molecule type" value="Genomic_DNA"/>
</dbReference>
<name>G0VGN5_NAUCA</name>
<organism evidence="1 2">
    <name type="scientific">Naumovozyma castellii</name>
    <name type="common">Yeast</name>
    <name type="synonym">Saccharomyces castellii</name>
    <dbReference type="NCBI Taxonomy" id="27288"/>
    <lineage>
        <taxon>Eukaryota</taxon>
        <taxon>Fungi</taxon>
        <taxon>Dikarya</taxon>
        <taxon>Ascomycota</taxon>
        <taxon>Saccharomycotina</taxon>
        <taxon>Saccharomycetes</taxon>
        <taxon>Saccharomycetales</taxon>
        <taxon>Saccharomycetaceae</taxon>
        <taxon>Naumovozyma</taxon>
    </lineage>
</organism>
<dbReference type="AlphaFoldDB" id="G0VGN5"/>
<dbReference type="GO" id="GO:1905348">
    <property type="term" value="C:endonuclease complex"/>
    <property type="evidence" value="ECO:0007669"/>
    <property type="project" value="EnsemblFungi"/>
</dbReference>
<reference evidence="1 2" key="1">
    <citation type="journal article" date="2011" name="Proc. Natl. Acad. Sci. U.S.A.">
        <title>Evolutionary erosion of yeast sex chromosomes by mating-type switching accidents.</title>
        <authorList>
            <person name="Gordon J.L."/>
            <person name="Armisen D."/>
            <person name="Proux-Wera E."/>
            <person name="Oheigeartaigh S.S."/>
            <person name="Byrne K.P."/>
            <person name="Wolfe K.H."/>
        </authorList>
    </citation>
    <scope>NUCLEOTIDE SEQUENCE [LARGE SCALE GENOMIC DNA]</scope>
    <source>
        <strain evidence="2">ATCC 76901 / BCRC 22586 / CBS 4309 / NBRC 1992 / NRRL Y-12630</strain>
    </source>
</reference>
<gene>
    <name evidence="1" type="primary">NCAS0F01720</name>
    <name evidence="1" type="ordered locus">NCAS_0F01720</name>
</gene>
<dbReference type="Pfam" id="PF11561">
    <property type="entry name" value="Saw1"/>
    <property type="match status" value="1"/>
</dbReference>